<evidence type="ECO:0000256" key="1">
    <source>
        <dbReference type="SAM" id="MobiDB-lite"/>
    </source>
</evidence>
<comment type="caution">
    <text evidence="3">The sequence shown here is derived from an EMBL/GenBank/DDBJ whole genome shotgun (WGS) entry which is preliminary data.</text>
</comment>
<organism evidence="3 4">
    <name type="scientific">Xylaria arbuscula</name>
    <dbReference type="NCBI Taxonomy" id="114810"/>
    <lineage>
        <taxon>Eukaryota</taxon>
        <taxon>Fungi</taxon>
        <taxon>Dikarya</taxon>
        <taxon>Ascomycota</taxon>
        <taxon>Pezizomycotina</taxon>
        <taxon>Sordariomycetes</taxon>
        <taxon>Xylariomycetidae</taxon>
        <taxon>Xylariales</taxon>
        <taxon>Xylariaceae</taxon>
        <taxon>Xylaria</taxon>
    </lineage>
</organism>
<gene>
    <name evidence="3" type="ORF">NPX13_g1694</name>
</gene>
<dbReference type="InterPro" id="IPR013087">
    <property type="entry name" value="Znf_C2H2_type"/>
</dbReference>
<feature type="domain" description="C2H2-type" evidence="2">
    <location>
        <begin position="121"/>
        <end position="144"/>
    </location>
</feature>
<name>A0A9W8NKL1_9PEZI</name>
<dbReference type="Proteomes" id="UP001148614">
    <property type="component" value="Unassembled WGS sequence"/>
</dbReference>
<dbReference type="AlphaFoldDB" id="A0A9W8NKL1"/>
<reference evidence="3" key="1">
    <citation type="submission" date="2022-07" db="EMBL/GenBank/DDBJ databases">
        <title>Genome Sequence of Xylaria arbuscula.</title>
        <authorList>
            <person name="Buettner E."/>
        </authorList>
    </citation>
    <scope>NUCLEOTIDE SEQUENCE</scope>
    <source>
        <strain evidence="3">VT107</strain>
    </source>
</reference>
<sequence>MASKQATPRMAAYAAANSFCVQHQGVKAFHRQDHLVQHLKFCRGKQPRNEATAVVDDAVEQPARLGPLSQQVDAAGTVEEQGQQHFVPQYEVDNNLNLRQSARTGFVSGLPPSVHAPLIACPVPGCTNTYVRDCDLNEHLLLWHLIAVPENDISGHTSAMGYRDTSNGDGFGTMGYNNINNGSNYGVMLNSNNNNTNTNTSYPIMFNNSNINDFARVSSVNPSPDTWTPITATAGYNLNQAEGLYQQSGGWDSNAQPSSTLSGDNGWANSAQSSADAGFENFNFDNGYEPT</sequence>
<feature type="region of interest" description="Disordered" evidence="1">
    <location>
        <begin position="247"/>
        <end position="273"/>
    </location>
</feature>
<accession>A0A9W8NKL1</accession>
<evidence type="ECO:0000313" key="4">
    <source>
        <dbReference type="Proteomes" id="UP001148614"/>
    </source>
</evidence>
<evidence type="ECO:0000313" key="3">
    <source>
        <dbReference type="EMBL" id="KAJ3578868.1"/>
    </source>
</evidence>
<dbReference type="PROSITE" id="PS00028">
    <property type="entry name" value="ZINC_FINGER_C2H2_1"/>
    <property type="match status" value="1"/>
</dbReference>
<protein>
    <recommendedName>
        <fullName evidence="2">C2H2-type domain-containing protein</fullName>
    </recommendedName>
</protein>
<dbReference type="EMBL" id="JANPWZ010000160">
    <property type="protein sequence ID" value="KAJ3578868.1"/>
    <property type="molecule type" value="Genomic_DNA"/>
</dbReference>
<proteinExistence type="predicted"/>
<keyword evidence="4" id="KW-1185">Reference proteome</keyword>
<evidence type="ECO:0000259" key="2">
    <source>
        <dbReference type="PROSITE" id="PS00028"/>
    </source>
</evidence>